<dbReference type="SUPFAM" id="SSF46785">
    <property type="entry name" value="Winged helix' DNA-binding domain"/>
    <property type="match status" value="1"/>
</dbReference>
<evidence type="ECO:0000256" key="1">
    <source>
        <dbReference type="ARBA" id="ARBA00009437"/>
    </source>
</evidence>
<comment type="caution">
    <text evidence="6">The sequence shown here is derived from an EMBL/GenBank/DDBJ whole genome shotgun (WGS) entry which is preliminary data.</text>
</comment>
<dbReference type="Pfam" id="PF00126">
    <property type="entry name" value="HTH_1"/>
    <property type="match status" value="1"/>
</dbReference>
<sequence>MTLTQLNAFVLVARLGSVRAAASALGVSESAVSQALTALRQDLGDQLITRSQAGMTLTPGGTRLLGTASQIVVLGAEAHAAVRAAQGAPEQLRIVATSTFAEFVAAPLLEAFRRRFAGAVEITTGVAAAGELPVLIANRLADVAIGPGAVSDHELPIVSEPIFKFRLVVVGSGTGGAGGGSTARPRGLARQWRWLVDPSGTDPDSEAARLLRRLGVADSNIGVFQSQTAAWAAAADGSGVAPAIEHLVSHQIRRGELSLIDLPGVPVEERWYVTLLERERRSTAASALRRFLGTPEAMQLMRSPAAGVPPSRFKPPVYVTIWS</sequence>
<dbReference type="InterPro" id="IPR005119">
    <property type="entry name" value="LysR_subst-bd"/>
</dbReference>
<dbReference type="GO" id="GO:0000976">
    <property type="term" value="F:transcription cis-regulatory region binding"/>
    <property type="evidence" value="ECO:0007669"/>
    <property type="project" value="TreeGrafter"/>
</dbReference>
<name>A0A6P2C7R4_9ACTN</name>
<evidence type="ECO:0000313" key="6">
    <source>
        <dbReference type="EMBL" id="TVZ07469.1"/>
    </source>
</evidence>
<proteinExistence type="inferred from homology"/>
<dbReference type="InterPro" id="IPR000847">
    <property type="entry name" value="LysR_HTH_N"/>
</dbReference>
<dbReference type="EMBL" id="RPFW01000001">
    <property type="protein sequence ID" value="TVZ07469.1"/>
    <property type="molecule type" value="Genomic_DNA"/>
</dbReference>
<dbReference type="Proteomes" id="UP000460272">
    <property type="component" value="Unassembled WGS sequence"/>
</dbReference>
<dbReference type="PANTHER" id="PTHR30126">
    <property type="entry name" value="HTH-TYPE TRANSCRIPTIONAL REGULATOR"/>
    <property type="match status" value="1"/>
</dbReference>
<evidence type="ECO:0000256" key="4">
    <source>
        <dbReference type="ARBA" id="ARBA00023163"/>
    </source>
</evidence>
<dbReference type="Gene3D" id="3.40.190.10">
    <property type="entry name" value="Periplasmic binding protein-like II"/>
    <property type="match status" value="2"/>
</dbReference>
<accession>A0A6P2C7R4</accession>
<dbReference type="InterPro" id="IPR036390">
    <property type="entry name" value="WH_DNA-bd_sf"/>
</dbReference>
<dbReference type="Gene3D" id="1.10.10.10">
    <property type="entry name" value="Winged helix-like DNA-binding domain superfamily/Winged helix DNA-binding domain"/>
    <property type="match status" value="1"/>
</dbReference>
<dbReference type="PANTHER" id="PTHR30126:SF39">
    <property type="entry name" value="HTH-TYPE TRANSCRIPTIONAL REGULATOR CYSL"/>
    <property type="match status" value="1"/>
</dbReference>
<organism evidence="6 7">
    <name type="scientific">Trebonia kvetii</name>
    <dbReference type="NCBI Taxonomy" id="2480626"/>
    <lineage>
        <taxon>Bacteria</taxon>
        <taxon>Bacillati</taxon>
        <taxon>Actinomycetota</taxon>
        <taxon>Actinomycetes</taxon>
        <taxon>Streptosporangiales</taxon>
        <taxon>Treboniaceae</taxon>
        <taxon>Trebonia</taxon>
    </lineage>
</organism>
<dbReference type="InterPro" id="IPR036388">
    <property type="entry name" value="WH-like_DNA-bd_sf"/>
</dbReference>
<evidence type="ECO:0000256" key="3">
    <source>
        <dbReference type="ARBA" id="ARBA00023125"/>
    </source>
</evidence>
<dbReference type="SUPFAM" id="SSF53850">
    <property type="entry name" value="Periplasmic binding protein-like II"/>
    <property type="match status" value="1"/>
</dbReference>
<keyword evidence="7" id="KW-1185">Reference proteome</keyword>
<evidence type="ECO:0000256" key="2">
    <source>
        <dbReference type="ARBA" id="ARBA00023015"/>
    </source>
</evidence>
<keyword evidence="2" id="KW-0805">Transcription regulation</keyword>
<comment type="similarity">
    <text evidence="1">Belongs to the LysR transcriptional regulatory family.</text>
</comment>
<keyword evidence="4" id="KW-0804">Transcription</keyword>
<feature type="domain" description="HTH lysR-type" evidence="5">
    <location>
        <begin position="1"/>
        <end position="58"/>
    </location>
</feature>
<dbReference type="Pfam" id="PF03466">
    <property type="entry name" value="LysR_substrate"/>
    <property type="match status" value="1"/>
</dbReference>
<reference evidence="6 7" key="1">
    <citation type="submission" date="2018-11" db="EMBL/GenBank/DDBJ databases">
        <title>Trebonia kvetii gen.nov., sp.nov., a novel acidophilic actinobacterium, and proposal of the new actinobacterial family Treboniaceae fam. nov.</title>
        <authorList>
            <person name="Rapoport D."/>
            <person name="Sagova-Mareckova M."/>
            <person name="Sedlacek I."/>
            <person name="Provaznik J."/>
            <person name="Kralova S."/>
            <person name="Pavlinic D."/>
            <person name="Benes V."/>
            <person name="Kopecky J."/>
        </authorList>
    </citation>
    <scope>NUCLEOTIDE SEQUENCE [LARGE SCALE GENOMIC DNA]</scope>
    <source>
        <strain evidence="6 7">15Tr583</strain>
    </source>
</reference>
<keyword evidence="3" id="KW-0238">DNA-binding</keyword>
<protein>
    <submittedName>
        <fullName evidence="6">LysR family transcriptional regulator</fullName>
    </submittedName>
</protein>
<dbReference type="GO" id="GO:0003700">
    <property type="term" value="F:DNA-binding transcription factor activity"/>
    <property type="evidence" value="ECO:0007669"/>
    <property type="project" value="InterPro"/>
</dbReference>
<dbReference type="OrthoDB" id="4512679at2"/>
<dbReference type="AlphaFoldDB" id="A0A6P2C7R4"/>
<dbReference type="PROSITE" id="PS50931">
    <property type="entry name" value="HTH_LYSR"/>
    <property type="match status" value="1"/>
</dbReference>
<evidence type="ECO:0000313" key="7">
    <source>
        <dbReference type="Proteomes" id="UP000460272"/>
    </source>
</evidence>
<evidence type="ECO:0000259" key="5">
    <source>
        <dbReference type="PROSITE" id="PS50931"/>
    </source>
</evidence>
<gene>
    <name evidence="6" type="ORF">EAS64_05815</name>
</gene>